<name>A0A848CCZ0_9BACT</name>
<gene>
    <name evidence="1" type="ORF">HF854_11755</name>
</gene>
<dbReference type="Pfam" id="PF21983">
    <property type="entry name" value="NikA-like"/>
    <property type="match status" value="1"/>
</dbReference>
<dbReference type="RefSeq" id="WP_168936459.1">
    <property type="nucleotide sequence ID" value="NZ_CAJKKT010000014.1"/>
</dbReference>
<dbReference type="EMBL" id="JABAFY010000075">
    <property type="protein sequence ID" value="NME53170.1"/>
    <property type="molecule type" value="Genomic_DNA"/>
</dbReference>
<reference evidence="1 2" key="1">
    <citation type="submission" date="2020-04" db="EMBL/GenBank/DDBJ databases">
        <authorList>
            <person name="Hitch T.C.A."/>
            <person name="Wylensek D."/>
            <person name="Clavel T."/>
        </authorList>
    </citation>
    <scope>NUCLEOTIDE SEQUENCE [LARGE SCALE GENOMIC DNA]</scope>
    <source>
        <strain evidence="1 2">PG-251-APC-1</strain>
    </source>
</reference>
<protein>
    <submittedName>
        <fullName evidence="1">Conjugal transfer protein TraJ</fullName>
    </submittedName>
</protein>
<accession>A0A848CCZ0</accession>
<sequence>MAEAKRKARRSEQVKSYVTSEEFVFIMESSNRAGLSMSEFVRRVCLGFRVESREDQQARRELLKVNADLGRLGGLLKQTLASGHKEQIYGLLHKIDQAQAELKAKIKAL</sequence>
<organism evidence="1 2">
    <name type="scientific">Desulfovibrio piger</name>
    <dbReference type="NCBI Taxonomy" id="901"/>
    <lineage>
        <taxon>Bacteria</taxon>
        <taxon>Pseudomonadati</taxon>
        <taxon>Thermodesulfobacteriota</taxon>
        <taxon>Desulfovibrionia</taxon>
        <taxon>Desulfovibrionales</taxon>
        <taxon>Desulfovibrionaceae</taxon>
        <taxon>Desulfovibrio</taxon>
    </lineage>
</organism>
<evidence type="ECO:0000313" key="1">
    <source>
        <dbReference type="EMBL" id="NME53170.1"/>
    </source>
</evidence>
<dbReference type="InterPro" id="IPR053842">
    <property type="entry name" value="NikA-like"/>
</dbReference>
<comment type="caution">
    <text evidence="1">The sequence shown here is derived from an EMBL/GenBank/DDBJ whole genome shotgun (WGS) entry which is preliminary data.</text>
</comment>
<dbReference type="Proteomes" id="UP000522333">
    <property type="component" value="Unassembled WGS sequence"/>
</dbReference>
<evidence type="ECO:0000313" key="2">
    <source>
        <dbReference type="Proteomes" id="UP000522333"/>
    </source>
</evidence>
<proteinExistence type="predicted"/>
<dbReference type="AlphaFoldDB" id="A0A848CCZ0"/>